<evidence type="ECO:0000259" key="14">
    <source>
        <dbReference type="PROSITE" id="PS51098"/>
    </source>
</evidence>
<proteinExistence type="predicted"/>
<dbReference type="GO" id="GO:0009401">
    <property type="term" value="P:phosphoenolpyruvate-dependent sugar phosphotransferase system"/>
    <property type="evidence" value="ECO:0007669"/>
    <property type="project" value="UniProtKB-KW"/>
</dbReference>
<organism evidence="16 17">
    <name type="scientific">Atopostipes suicloacalis DSM 15692</name>
    <dbReference type="NCBI Taxonomy" id="1121025"/>
    <lineage>
        <taxon>Bacteria</taxon>
        <taxon>Bacillati</taxon>
        <taxon>Bacillota</taxon>
        <taxon>Bacilli</taxon>
        <taxon>Lactobacillales</taxon>
        <taxon>Carnobacteriaceae</taxon>
        <taxon>Atopostipes</taxon>
    </lineage>
</organism>
<evidence type="ECO:0000259" key="15">
    <source>
        <dbReference type="PROSITE" id="PS51103"/>
    </source>
</evidence>
<evidence type="ECO:0000256" key="1">
    <source>
        <dbReference type="ARBA" id="ARBA00004651"/>
    </source>
</evidence>
<dbReference type="AlphaFoldDB" id="A0A1M4WCN2"/>
<evidence type="ECO:0000256" key="10">
    <source>
        <dbReference type="ARBA" id="ARBA00023136"/>
    </source>
</evidence>
<sequence>MAKRTNEDLLNDILQNVGGINNIRSATNCMTRMRIQLNDDSKVNQEQLENIEGVMGVVDAETLQIVVGPGTARKLTELLVTEHKIPENPEAQTETEDWRDTKQDIKDRQSKGRGKKTLETIANIFIPMIPAIIAAGLFQGFSSLIGTMLGEGTINGAFWEVTQTFFALIGNSFLGYFAVFTGVNAAKEFKATEALGGMLGAMSIAAPLIDLSTHFGLYDAEEPLNSILTTGKGGIIGVIIGVWILAQIEKFVRRRIPDVLDIMLSPVITLLIAGLIMVFIVMPVSGVLSDWLVSFLSIFIGSENTIVSILSGYILAAVFLPMVLLGLHHGLIPIYAIQLETLGGVSLFPVLAMAGAGQVGAAIAIYMIAKKANDKRMEGVIAGGLPAGILGIGEPLIYGVTLPMGKPFVTAGLGAGFGGAYVMMMGVTASAWGPSGWVALPLMQGTSSMLHFGIGLLISYIAGFIITRLVIKEEDLTNV</sequence>
<keyword evidence="3" id="KW-1003">Cell membrane</keyword>
<keyword evidence="5" id="KW-0808">Transferase</keyword>
<evidence type="ECO:0000256" key="6">
    <source>
        <dbReference type="ARBA" id="ARBA00022683"/>
    </source>
</evidence>
<dbReference type="InterPro" id="IPR013013">
    <property type="entry name" value="PTS_EIIC_1"/>
</dbReference>
<feature type="transmembrane region" description="Helical" evidence="13">
    <location>
        <begin position="267"/>
        <end position="300"/>
    </location>
</feature>
<keyword evidence="6" id="KW-0598">Phosphotransferase system</keyword>
<feature type="transmembrane region" description="Helical" evidence="13">
    <location>
        <begin position="198"/>
        <end position="218"/>
    </location>
</feature>
<evidence type="ECO:0000256" key="5">
    <source>
        <dbReference type="ARBA" id="ARBA00022679"/>
    </source>
</evidence>
<evidence type="ECO:0000313" key="17">
    <source>
        <dbReference type="Proteomes" id="UP000184128"/>
    </source>
</evidence>
<keyword evidence="10 13" id="KW-0472">Membrane</keyword>
<dbReference type="Pfam" id="PF00367">
    <property type="entry name" value="PTS_EIIB"/>
    <property type="match status" value="1"/>
</dbReference>
<keyword evidence="2" id="KW-0813">Transport</keyword>
<keyword evidence="4" id="KW-0762">Sugar transport</keyword>
<dbReference type="CDD" id="cd00212">
    <property type="entry name" value="PTS_IIB_glc"/>
    <property type="match status" value="1"/>
</dbReference>
<keyword evidence="7 13" id="KW-0812">Transmembrane</keyword>
<protein>
    <submittedName>
        <fullName evidence="16">PTS system, sucrose-specific IIC component</fullName>
    </submittedName>
</protein>
<dbReference type="EMBL" id="FQUF01000015">
    <property type="protein sequence ID" value="SHE78984.1"/>
    <property type="molecule type" value="Genomic_DNA"/>
</dbReference>
<evidence type="ECO:0000256" key="2">
    <source>
        <dbReference type="ARBA" id="ARBA00022448"/>
    </source>
</evidence>
<dbReference type="InterPro" id="IPR050558">
    <property type="entry name" value="PTS_Sugar-Specific_Components"/>
</dbReference>
<evidence type="ECO:0000256" key="7">
    <source>
        <dbReference type="ARBA" id="ARBA00022692"/>
    </source>
</evidence>
<dbReference type="InterPro" id="IPR018113">
    <property type="entry name" value="PTrfase_EIIB_Cys"/>
</dbReference>
<dbReference type="GO" id="GO:0090588">
    <property type="term" value="F:protein-phosphocysteine-N-acetylmuramate phosphotransferase system transporter activity"/>
    <property type="evidence" value="ECO:0007669"/>
    <property type="project" value="TreeGrafter"/>
</dbReference>
<evidence type="ECO:0000256" key="11">
    <source>
        <dbReference type="PROSITE-ProRule" id="PRU00421"/>
    </source>
</evidence>
<evidence type="ECO:0000313" key="16">
    <source>
        <dbReference type="EMBL" id="SHE78984.1"/>
    </source>
</evidence>
<dbReference type="Proteomes" id="UP000184128">
    <property type="component" value="Unassembled WGS sequence"/>
</dbReference>
<feature type="region of interest" description="Disordered" evidence="12">
    <location>
        <begin position="88"/>
        <end position="112"/>
    </location>
</feature>
<keyword evidence="9 13" id="KW-1133">Transmembrane helix</keyword>
<keyword evidence="8" id="KW-0418">Kinase</keyword>
<dbReference type="PROSITE" id="PS51103">
    <property type="entry name" value="PTS_EIIC_TYPE_1"/>
    <property type="match status" value="1"/>
</dbReference>
<keyword evidence="17" id="KW-1185">Reference proteome</keyword>
<evidence type="ECO:0000256" key="3">
    <source>
        <dbReference type="ARBA" id="ARBA00022475"/>
    </source>
</evidence>
<dbReference type="InterPro" id="IPR001996">
    <property type="entry name" value="PTS_IIB_1"/>
</dbReference>
<feature type="transmembrane region" description="Helical" evidence="13">
    <location>
        <begin position="165"/>
        <end position="186"/>
    </location>
</feature>
<feature type="transmembrane region" description="Helical" evidence="13">
    <location>
        <begin position="306"/>
        <end position="327"/>
    </location>
</feature>
<feature type="transmembrane region" description="Helical" evidence="13">
    <location>
        <begin position="224"/>
        <end position="246"/>
    </location>
</feature>
<feature type="active site" description="Phosphocysteine intermediate; for EIIB activity" evidence="11">
    <location>
        <position position="29"/>
    </location>
</feature>
<dbReference type="Pfam" id="PF02378">
    <property type="entry name" value="PTS_EIIC"/>
    <property type="match status" value="1"/>
</dbReference>
<reference evidence="16 17" key="1">
    <citation type="submission" date="2016-11" db="EMBL/GenBank/DDBJ databases">
        <authorList>
            <person name="Jaros S."/>
            <person name="Januszkiewicz K."/>
            <person name="Wedrychowicz H."/>
        </authorList>
    </citation>
    <scope>NUCLEOTIDE SEQUENCE [LARGE SCALE GENOMIC DNA]</scope>
    <source>
        <strain evidence="16 17">DSM 15692</strain>
    </source>
</reference>
<evidence type="ECO:0000256" key="12">
    <source>
        <dbReference type="SAM" id="MobiDB-lite"/>
    </source>
</evidence>
<dbReference type="GO" id="GO:0016301">
    <property type="term" value="F:kinase activity"/>
    <property type="evidence" value="ECO:0007669"/>
    <property type="project" value="UniProtKB-KW"/>
</dbReference>
<dbReference type="OrthoDB" id="9769191at2"/>
<feature type="transmembrane region" description="Helical" evidence="13">
    <location>
        <begin position="408"/>
        <end position="432"/>
    </location>
</feature>
<dbReference type="PROSITE" id="PS51098">
    <property type="entry name" value="PTS_EIIB_TYPE_1"/>
    <property type="match status" value="1"/>
</dbReference>
<evidence type="ECO:0000256" key="9">
    <source>
        <dbReference type="ARBA" id="ARBA00022989"/>
    </source>
</evidence>
<dbReference type="FunFam" id="3.30.1360.60:FF:000001">
    <property type="entry name" value="PTS system glucose-specific IIBC component PtsG"/>
    <property type="match status" value="1"/>
</dbReference>
<feature type="transmembrane region" description="Helical" evidence="13">
    <location>
        <begin position="452"/>
        <end position="471"/>
    </location>
</feature>
<dbReference type="PROSITE" id="PS01035">
    <property type="entry name" value="PTS_EIIB_TYPE_1_CYS"/>
    <property type="match status" value="1"/>
</dbReference>
<dbReference type="PANTHER" id="PTHR30175">
    <property type="entry name" value="PHOSPHOTRANSFERASE SYSTEM TRANSPORT PROTEIN"/>
    <property type="match status" value="1"/>
</dbReference>
<evidence type="ECO:0000256" key="8">
    <source>
        <dbReference type="ARBA" id="ARBA00022777"/>
    </source>
</evidence>
<name>A0A1M4WCN2_9LACT</name>
<feature type="domain" description="PTS EIIB type-1" evidence="14">
    <location>
        <begin position="7"/>
        <end position="89"/>
    </location>
</feature>
<dbReference type="STRING" id="1121025.SAMN02745249_01146"/>
<feature type="compositionally biased region" description="Basic and acidic residues" evidence="12">
    <location>
        <begin position="96"/>
        <end position="110"/>
    </location>
</feature>
<feature type="transmembrane region" description="Helical" evidence="13">
    <location>
        <begin position="347"/>
        <end position="368"/>
    </location>
</feature>
<dbReference type="Gene3D" id="3.30.1360.60">
    <property type="entry name" value="Glucose permease domain IIB"/>
    <property type="match status" value="1"/>
</dbReference>
<accession>A0A1M4WCN2</accession>
<dbReference type="InterPro" id="IPR036878">
    <property type="entry name" value="Glu_permease_IIB"/>
</dbReference>
<dbReference type="PANTHER" id="PTHR30175:SF3">
    <property type="entry name" value="PTS SYSTEM N-ACETYLMURAMIC ACID-SPECIFIC EIIBC COMPONENT"/>
    <property type="match status" value="1"/>
</dbReference>
<feature type="transmembrane region" description="Helical" evidence="13">
    <location>
        <begin position="380"/>
        <end position="401"/>
    </location>
</feature>
<dbReference type="GO" id="GO:0005886">
    <property type="term" value="C:plasma membrane"/>
    <property type="evidence" value="ECO:0007669"/>
    <property type="project" value="UniProtKB-SubCell"/>
</dbReference>
<comment type="subcellular location">
    <subcellularLocation>
        <location evidence="1">Cell membrane</location>
        <topology evidence="1">Multi-pass membrane protein</topology>
    </subcellularLocation>
</comment>
<evidence type="ECO:0000256" key="4">
    <source>
        <dbReference type="ARBA" id="ARBA00022597"/>
    </source>
</evidence>
<dbReference type="InterPro" id="IPR003352">
    <property type="entry name" value="PTS_EIIC"/>
</dbReference>
<dbReference type="RefSeq" id="WP_073297659.1">
    <property type="nucleotide sequence ID" value="NZ_FQUF01000015.1"/>
</dbReference>
<evidence type="ECO:0000256" key="13">
    <source>
        <dbReference type="SAM" id="Phobius"/>
    </source>
</evidence>
<dbReference type="SUPFAM" id="SSF55604">
    <property type="entry name" value="Glucose permease domain IIB"/>
    <property type="match status" value="1"/>
</dbReference>
<dbReference type="GO" id="GO:0008982">
    <property type="term" value="F:protein-N(PI)-phosphohistidine-sugar phosphotransferase activity"/>
    <property type="evidence" value="ECO:0007669"/>
    <property type="project" value="InterPro"/>
</dbReference>
<gene>
    <name evidence="16" type="ORF">SAMN02745249_01146</name>
</gene>
<feature type="domain" description="PTS EIIC type-1" evidence="15">
    <location>
        <begin position="119"/>
        <end position="479"/>
    </location>
</feature>
<feature type="transmembrane region" description="Helical" evidence="13">
    <location>
        <begin position="121"/>
        <end position="145"/>
    </location>
</feature>